<dbReference type="STRING" id="1851148.SMSP2_02047"/>
<dbReference type="RefSeq" id="WP_146683830.1">
    <property type="nucleotide sequence ID" value="NZ_CP019646.1"/>
</dbReference>
<protein>
    <submittedName>
        <fullName evidence="2">Uncharacterized protein</fullName>
    </submittedName>
</protein>
<dbReference type="AlphaFoldDB" id="A0A1Q2MG70"/>
<evidence type="ECO:0000313" key="3">
    <source>
        <dbReference type="Proteomes" id="UP000188181"/>
    </source>
</evidence>
<feature type="signal peptide" evidence="1">
    <location>
        <begin position="1"/>
        <end position="22"/>
    </location>
</feature>
<keyword evidence="1" id="KW-0732">Signal</keyword>
<proteinExistence type="predicted"/>
<name>A0A1Q2MG70_9BACT</name>
<evidence type="ECO:0000256" key="1">
    <source>
        <dbReference type="SAM" id="SignalP"/>
    </source>
</evidence>
<feature type="chain" id="PRO_5013338075" evidence="1">
    <location>
        <begin position="23"/>
        <end position="252"/>
    </location>
</feature>
<evidence type="ECO:0000313" key="2">
    <source>
        <dbReference type="EMBL" id="AQQ71670.1"/>
    </source>
</evidence>
<keyword evidence="3" id="KW-1185">Reference proteome</keyword>
<dbReference type="EMBL" id="CP019646">
    <property type="protein sequence ID" value="AQQ71670.1"/>
    <property type="molecule type" value="Genomic_DNA"/>
</dbReference>
<dbReference type="Proteomes" id="UP000188181">
    <property type="component" value="Chromosome"/>
</dbReference>
<reference evidence="3" key="1">
    <citation type="submission" date="2017-02" db="EMBL/GenBank/DDBJ databases">
        <title>Comparative genomics and description of representatives of a novel lineage of planctomycetes thriving in anoxic sediments.</title>
        <authorList>
            <person name="Spring S."/>
            <person name="Bunk B."/>
            <person name="Sproer C."/>
        </authorList>
    </citation>
    <scope>NUCLEOTIDE SEQUENCE [LARGE SCALE GENOMIC DNA]</scope>
    <source>
        <strain evidence="3">SM-Chi-D1</strain>
    </source>
</reference>
<accession>A0A1Q2MG70</accession>
<dbReference type="KEGG" id="pbas:SMSP2_02047"/>
<organism evidence="2 3">
    <name type="scientific">Limihaloglobus sulfuriphilus</name>
    <dbReference type="NCBI Taxonomy" id="1851148"/>
    <lineage>
        <taxon>Bacteria</taxon>
        <taxon>Pseudomonadati</taxon>
        <taxon>Planctomycetota</taxon>
        <taxon>Phycisphaerae</taxon>
        <taxon>Sedimentisphaerales</taxon>
        <taxon>Sedimentisphaeraceae</taxon>
        <taxon>Limihaloglobus</taxon>
    </lineage>
</organism>
<gene>
    <name evidence="2" type="ORF">SMSP2_02047</name>
</gene>
<sequence>MNKKTITAALIITAILSPALMAGEKPEFGVGADFMSKYIWRGILVNDDYSIQPWAEVSYMGITAGWWSSWDTTDYTGNESEFIEHDFYLDYTMEATEGIDVSLGYIYYAFPSLPDTQEVYAGAAFDVFLSPYVTVYYDFDAVNSTYATAGIGYTVDEVAKLSDDIAVSMELGASLGWGSSGYNKDYWGVTDSEFSDYTLSAAFPFAIGNWTLTPSVNYVGLIGDIDDASPAAFGTNADGDYFFTGIGVSTSF</sequence>
<dbReference type="OrthoDB" id="277705at2"/>